<dbReference type="PANTHER" id="PTHR24006:SF936">
    <property type="entry name" value="UBIQUITINYL HYDROLASE 1"/>
    <property type="match status" value="1"/>
</dbReference>
<evidence type="ECO:0000259" key="9">
    <source>
        <dbReference type="PROSITE" id="PS50235"/>
    </source>
</evidence>
<dbReference type="PROSITE" id="PS50144">
    <property type="entry name" value="MATH"/>
    <property type="match status" value="1"/>
</dbReference>
<sequence length="1117" mass="130613">MTLMTPPPMDAEEDEMLVPHSDFAATEGPQPMEVAPAEAANAVEAPTVDDPPSARFTWTIENFSRLSNKKLYSDVFFVGGYKWRVLIFPKGNNVDHLSMYLDVADSSTLPYGWSRYAQFSLGVVNQVHNKLSVRKDTQHQFNSRESDWGFTSFMPLSELYDPTRGYLLNDKCIVEADVAVRKVVDYWSHDSKKETGYVGLKNQGATCYMNSLLQTLYHIPYFRKAVYHMPTTENDMPSGSIPLALQSLFYKLQYSDTSVATKELTKSFGWDTYDSFMQHDVQELNRVLCEKLEDKMKGTVVEGTIQQLFEGHNMNYIECINVDYKSTRKESYYDLQLDVKGCRDVYASFDKYVEVERLEGDNRYHAEQHGLQDAKKGVLFIDFPPVLQLQLKRFEYDFMRDTMVKINDRYEFPLQLDLDREDGKYLSPEADRSVRNLYTLHSVLVHSGGVHGGHYYAYIRPTLSDQWFKFDDERVTKEDMKRALDEQYGGEEELPQANPGFNNSPFKFTKYSNAYMLVYIRESDKEKIICNVDEKDIAEHLRIRLKKEQEEKDQKRKEKAEAHLYTIIKVARDDDLRQQIGKDTYFDLVDHDKVHSFRIQKQISFALFKEDVAKELGIPVQYQRFWLWAKRQNHTYRPNRPLTPQEEAQSVGHLREVSNKANNAELKLFLEVEVGQDLRPISPPEKTKEEILLFFKLYDPFKEELRYVGRLFVKGTGKPIEILAKLNELAGFAPDEEIELFEEIKFEPNVMCEHIDKKLTFRGSQLEDGDIVCFQKPLKDEPITETYRYPDVPSFLEYVHNRQVVRFRSLEKPKDDEFSLELSKLNNYDDVVERLAGHLNLDDPSKIRLTSHNCYSQQPKPQPIKYRGVEHLSDMLAHYNQTSDILYYEVLDIPLPELQGLKTLKVAFHHATKDEVVIHTIRLPKQSTVGDVINDLKTKVELSNPDAELRLLEVFYHKIYKIFPLNEKIENINDQYWTLRAEEVPEEEKELGPQDRLIHVYHFMKDTAQNQQVQNFGEPFFLVIREGETLAEVKLRIQKKLQVPDEEFSKWKFAFLSLGRPTYLQDSDIVSSRFQRRDVYGAWEQYLGLEHSDNSPKRSYAANQNRHTFEKPVRIYN</sequence>
<dbReference type="InterPro" id="IPR001394">
    <property type="entry name" value="Peptidase_C19_UCH"/>
</dbReference>
<dbReference type="PANTHER" id="PTHR24006">
    <property type="entry name" value="UBIQUITIN CARBOXYL-TERMINAL HYDROLASE"/>
    <property type="match status" value="1"/>
</dbReference>
<dbReference type="FunFam" id="2.60.210.10:FF:000005">
    <property type="entry name" value="Ubiquitin carboxyl-terminal hydrolase 13"/>
    <property type="match status" value="1"/>
</dbReference>
<evidence type="ECO:0000256" key="1">
    <source>
        <dbReference type="ARBA" id="ARBA00000707"/>
    </source>
</evidence>
<dbReference type="AlphaFoldDB" id="A0AAU9NK51"/>
<dbReference type="FunFam" id="3.10.20.90:FF:000050">
    <property type="entry name" value="Ubiquitin carboxyl-terminal hydrolase 13"/>
    <property type="match status" value="1"/>
</dbReference>
<evidence type="ECO:0000256" key="7">
    <source>
        <dbReference type="ARBA" id="ARBA00022807"/>
    </source>
</evidence>
<comment type="catalytic activity">
    <reaction evidence="1">
        <text>Thiol-dependent hydrolysis of ester, thioester, amide, peptide and isopeptide bonds formed by the C-terminal Gly of ubiquitin (a 76-residue protein attached to proteins as an intracellular targeting signal).</text>
        <dbReference type="EC" id="3.4.19.12"/>
    </reaction>
</comment>
<evidence type="ECO:0000256" key="3">
    <source>
        <dbReference type="ARBA" id="ARBA00012759"/>
    </source>
</evidence>
<dbReference type="Gene3D" id="2.60.210.10">
    <property type="entry name" value="Apoptosis, Tumor Necrosis Factor Receptor Associated Protein 2, Chain A"/>
    <property type="match status" value="1"/>
</dbReference>
<dbReference type="GO" id="GO:2000280">
    <property type="term" value="P:regulation of root development"/>
    <property type="evidence" value="ECO:0007669"/>
    <property type="project" value="UniProtKB-ARBA"/>
</dbReference>
<dbReference type="GO" id="GO:0031647">
    <property type="term" value="P:regulation of protein stability"/>
    <property type="evidence" value="ECO:0007669"/>
    <property type="project" value="UniProtKB-ARBA"/>
</dbReference>
<dbReference type="Gene3D" id="3.10.20.90">
    <property type="entry name" value="Phosphatidylinositol 3-kinase Catalytic Subunit, Chain A, domain 1"/>
    <property type="match status" value="2"/>
</dbReference>
<dbReference type="CDD" id="cd00121">
    <property type="entry name" value="MATH"/>
    <property type="match status" value="1"/>
</dbReference>
<dbReference type="Gene3D" id="3.90.70.10">
    <property type="entry name" value="Cysteine proteinases"/>
    <property type="match status" value="1"/>
</dbReference>
<dbReference type="GO" id="GO:0009867">
    <property type="term" value="P:jasmonic acid mediated signaling pathway"/>
    <property type="evidence" value="ECO:0007669"/>
    <property type="project" value="UniProtKB-ARBA"/>
</dbReference>
<dbReference type="EMBL" id="CAKMRJ010004445">
    <property type="protein sequence ID" value="CAH1438220.1"/>
    <property type="molecule type" value="Genomic_DNA"/>
</dbReference>
<dbReference type="CDD" id="cd02659">
    <property type="entry name" value="peptidase_C19C"/>
    <property type="match status" value="1"/>
</dbReference>
<dbReference type="SUPFAM" id="SSF54001">
    <property type="entry name" value="Cysteine proteinases"/>
    <property type="match status" value="1"/>
</dbReference>
<dbReference type="EC" id="3.4.19.12" evidence="3"/>
<dbReference type="GO" id="GO:0005829">
    <property type="term" value="C:cytosol"/>
    <property type="evidence" value="ECO:0007669"/>
    <property type="project" value="TreeGrafter"/>
</dbReference>
<dbReference type="SMART" id="SM00061">
    <property type="entry name" value="MATH"/>
    <property type="match status" value="1"/>
</dbReference>
<evidence type="ECO:0000313" key="11">
    <source>
        <dbReference type="Proteomes" id="UP001157418"/>
    </source>
</evidence>
<dbReference type="FunFam" id="3.10.20.90:FF:000034">
    <property type="entry name" value="Ubiquitin carboxyl-terminal hydrolase 13"/>
    <property type="match status" value="1"/>
</dbReference>
<keyword evidence="6" id="KW-0378">Hydrolase</keyword>
<dbReference type="Pfam" id="PF14533">
    <property type="entry name" value="USP7_C2"/>
    <property type="match status" value="1"/>
</dbReference>
<dbReference type="InterPro" id="IPR028889">
    <property type="entry name" value="USP"/>
</dbReference>
<dbReference type="InterPro" id="IPR018200">
    <property type="entry name" value="USP_CS"/>
</dbReference>
<evidence type="ECO:0000256" key="6">
    <source>
        <dbReference type="ARBA" id="ARBA00022801"/>
    </source>
</evidence>
<gene>
    <name evidence="10" type="ORF">LVIROSA_LOCUS24489</name>
</gene>
<dbReference type="InterPro" id="IPR024729">
    <property type="entry name" value="USP7_ICP0-binding_dom"/>
</dbReference>
<accession>A0AAU9NK51</accession>
<dbReference type="FunFam" id="3.90.70.10:FF:000002">
    <property type="entry name" value="Ubiquitin carboxyl-terminal hydrolase 13"/>
    <property type="match status" value="1"/>
</dbReference>
<dbReference type="InterPro" id="IPR008974">
    <property type="entry name" value="TRAF-like"/>
</dbReference>
<dbReference type="Pfam" id="PF22486">
    <property type="entry name" value="MATH_2"/>
    <property type="match status" value="1"/>
</dbReference>
<dbReference type="GO" id="GO:0010078">
    <property type="term" value="P:maintenance of root meristem identity"/>
    <property type="evidence" value="ECO:0007669"/>
    <property type="project" value="UniProtKB-ARBA"/>
</dbReference>
<evidence type="ECO:0000259" key="8">
    <source>
        <dbReference type="PROSITE" id="PS50144"/>
    </source>
</evidence>
<evidence type="ECO:0000256" key="4">
    <source>
        <dbReference type="ARBA" id="ARBA00022670"/>
    </source>
</evidence>
<comment type="similarity">
    <text evidence="2">Belongs to the peptidase C19 family.</text>
</comment>
<evidence type="ECO:0000256" key="5">
    <source>
        <dbReference type="ARBA" id="ARBA00022786"/>
    </source>
</evidence>
<dbReference type="Pfam" id="PF12436">
    <property type="entry name" value="USP7_ICP0_bdg"/>
    <property type="match status" value="1"/>
</dbReference>
<reference evidence="10 11" key="1">
    <citation type="submission" date="2022-01" db="EMBL/GenBank/DDBJ databases">
        <authorList>
            <person name="Xiong W."/>
            <person name="Schranz E."/>
        </authorList>
    </citation>
    <scope>NUCLEOTIDE SEQUENCE [LARGE SCALE GENOMIC DNA]</scope>
</reference>
<dbReference type="InterPro" id="IPR002083">
    <property type="entry name" value="MATH/TRAF_dom"/>
</dbReference>
<proteinExistence type="inferred from homology"/>
<keyword evidence="7" id="KW-0788">Thiol protease</keyword>
<dbReference type="InterPro" id="IPR038765">
    <property type="entry name" value="Papain-like_cys_pep_sf"/>
</dbReference>
<organism evidence="10 11">
    <name type="scientific">Lactuca virosa</name>
    <dbReference type="NCBI Taxonomy" id="75947"/>
    <lineage>
        <taxon>Eukaryota</taxon>
        <taxon>Viridiplantae</taxon>
        <taxon>Streptophyta</taxon>
        <taxon>Embryophyta</taxon>
        <taxon>Tracheophyta</taxon>
        <taxon>Spermatophyta</taxon>
        <taxon>Magnoliopsida</taxon>
        <taxon>eudicotyledons</taxon>
        <taxon>Gunneridae</taxon>
        <taxon>Pentapetalae</taxon>
        <taxon>asterids</taxon>
        <taxon>campanulids</taxon>
        <taxon>Asterales</taxon>
        <taxon>Asteraceae</taxon>
        <taxon>Cichorioideae</taxon>
        <taxon>Cichorieae</taxon>
        <taxon>Lactucinae</taxon>
        <taxon>Lactuca</taxon>
    </lineage>
</organism>
<dbReference type="PROSITE" id="PS00973">
    <property type="entry name" value="USP_2"/>
    <property type="match status" value="1"/>
</dbReference>
<dbReference type="GO" id="GO:0004843">
    <property type="term" value="F:cysteine-type deubiquitinase activity"/>
    <property type="evidence" value="ECO:0007669"/>
    <property type="project" value="UniProtKB-EC"/>
</dbReference>
<keyword evidence="11" id="KW-1185">Reference proteome</keyword>
<dbReference type="InterPro" id="IPR050164">
    <property type="entry name" value="Peptidase_C19"/>
</dbReference>
<dbReference type="Proteomes" id="UP001157418">
    <property type="component" value="Unassembled WGS sequence"/>
</dbReference>
<feature type="domain" description="MATH" evidence="8">
    <location>
        <begin position="53"/>
        <end position="178"/>
    </location>
</feature>
<dbReference type="SUPFAM" id="SSF49599">
    <property type="entry name" value="TRAF domain-like"/>
    <property type="match status" value="1"/>
</dbReference>
<dbReference type="PROSITE" id="PS00972">
    <property type="entry name" value="USP_1"/>
    <property type="match status" value="1"/>
</dbReference>
<evidence type="ECO:0000256" key="2">
    <source>
        <dbReference type="ARBA" id="ARBA00009085"/>
    </source>
</evidence>
<keyword evidence="5" id="KW-0833">Ubl conjugation pathway</keyword>
<evidence type="ECO:0000313" key="10">
    <source>
        <dbReference type="EMBL" id="CAH1438220.1"/>
    </source>
</evidence>
<comment type="caution">
    <text evidence="10">The sequence shown here is derived from an EMBL/GenBank/DDBJ whole genome shotgun (WGS) entry which is preliminary data.</text>
</comment>
<dbReference type="GO" id="GO:0006508">
    <property type="term" value="P:proteolysis"/>
    <property type="evidence" value="ECO:0007669"/>
    <property type="project" value="UniProtKB-KW"/>
</dbReference>
<dbReference type="InterPro" id="IPR029346">
    <property type="entry name" value="USP_C"/>
</dbReference>
<protein>
    <recommendedName>
        <fullName evidence="3">ubiquitinyl hydrolase 1</fullName>
        <ecNumber evidence="3">3.4.19.12</ecNumber>
    </recommendedName>
</protein>
<keyword evidence="4" id="KW-0645">Protease</keyword>
<dbReference type="GO" id="GO:0016579">
    <property type="term" value="P:protein deubiquitination"/>
    <property type="evidence" value="ECO:0007669"/>
    <property type="project" value="InterPro"/>
</dbReference>
<dbReference type="GO" id="GO:0005634">
    <property type="term" value="C:nucleus"/>
    <property type="evidence" value="ECO:0007669"/>
    <property type="project" value="TreeGrafter"/>
</dbReference>
<dbReference type="PROSITE" id="PS50235">
    <property type="entry name" value="USP_3"/>
    <property type="match status" value="1"/>
</dbReference>
<dbReference type="Pfam" id="PF00443">
    <property type="entry name" value="UCH"/>
    <property type="match status" value="1"/>
</dbReference>
<name>A0AAU9NK51_9ASTR</name>
<feature type="domain" description="USP" evidence="9">
    <location>
        <begin position="198"/>
        <end position="522"/>
    </location>
</feature>